<feature type="transmembrane region" description="Helical" evidence="1">
    <location>
        <begin position="104"/>
        <end position="126"/>
    </location>
</feature>
<comment type="caution">
    <text evidence="2">The sequence shown here is derived from an EMBL/GenBank/DDBJ whole genome shotgun (WGS) entry which is preliminary data.</text>
</comment>
<accession>A0A1A9LHD1</accession>
<feature type="transmembrane region" description="Helical" evidence="1">
    <location>
        <begin position="66"/>
        <end position="83"/>
    </location>
</feature>
<feature type="transmembrane region" description="Helical" evidence="1">
    <location>
        <begin position="35"/>
        <end position="54"/>
    </location>
</feature>
<name>A0A1A9LHD1_9FLAO</name>
<evidence type="ECO:0000313" key="3">
    <source>
        <dbReference type="Proteomes" id="UP000077552"/>
    </source>
</evidence>
<dbReference type="EMBL" id="LXIE01000002">
    <property type="protein sequence ID" value="OAD92296.1"/>
    <property type="molecule type" value="Genomic_DNA"/>
</dbReference>
<evidence type="ECO:0008006" key="4">
    <source>
        <dbReference type="Google" id="ProtNLM"/>
    </source>
</evidence>
<proteinExistence type="predicted"/>
<evidence type="ECO:0000313" key="2">
    <source>
        <dbReference type="EMBL" id="OAD92296.1"/>
    </source>
</evidence>
<dbReference type="AlphaFoldDB" id="A0A1A9LHD1"/>
<sequence length="202" mass="22717">MNNYLYVLCNKLNLRLVLSENINFMIQNKNLPIKIGMVLGTTLGIVVITNAIIRYKTGMIVRNEQILNYVYWTIFALSVFFAVSRFRKLDPSSFSLRQTVKIGLLAGLLSGALYTIYIVILNNYIVPDLSSQVVEYYKQELASNSSELSKEDILDSIAVTELNPAVRGVMYVFVCMTFGIAYATLSTIILKRLNRVPPGALL</sequence>
<dbReference type="STRING" id="1385699.A7A78_08640"/>
<keyword evidence="3" id="KW-1185">Reference proteome</keyword>
<protein>
    <recommendedName>
        <fullName evidence="4">DUF4199 domain-containing protein</fullName>
    </recommendedName>
</protein>
<dbReference type="Proteomes" id="UP000077552">
    <property type="component" value="Unassembled WGS sequence"/>
</dbReference>
<dbReference type="InterPro" id="IPR025250">
    <property type="entry name" value="DUF4199"/>
</dbReference>
<evidence type="ECO:0000256" key="1">
    <source>
        <dbReference type="SAM" id="Phobius"/>
    </source>
</evidence>
<keyword evidence="1" id="KW-0812">Transmembrane</keyword>
<gene>
    <name evidence="2" type="ORF">A7A78_08640</name>
</gene>
<dbReference type="Pfam" id="PF13858">
    <property type="entry name" value="DUF4199"/>
    <property type="match status" value="1"/>
</dbReference>
<feature type="transmembrane region" description="Helical" evidence="1">
    <location>
        <begin position="169"/>
        <end position="190"/>
    </location>
</feature>
<keyword evidence="1" id="KW-1133">Transmembrane helix</keyword>
<reference evidence="2 3" key="1">
    <citation type="submission" date="2016-05" db="EMBL/GenBank/DDBJ databases">
        <title>Genome sequencing of Vitellibacter soesokkakensis RSSK-12.</title>
        <authorList>
            <person name="Thevarajoo S."/>
            <person name="Selvaratnam C."/>
            <person name="Goh K.M."/>
            <person name="Chan K.-G."/>
            <person name="Chong C.S."/>
        </authorList>
    </citation>
    <scope>NUCLEOTIDE SEQUENCE [LARGE SCALE GENOMIC DNA]</scope>
    <source>
        <strain evidence="2 3">RSSK-12</strain>
    </source>
</reference>
<keyword evidence="1" id="KW-0472">Membrane</keyword>
<organism evidence="2 3">
    <name type="scientific">Aequorivita soesokkakensis</name>
    <dbReference type="NCBI Taxonomy" id="1385699"/>
    <lineage>
        <taxon>Bacteria</taxon>
        <taxon>Pseudomonadati</taxon>
        <taxon>Bacteroidota</taxon>
        <taxon>Flavobacteriia</taxon>
        <taxon>Flavobacteriales</taxon>
        <taxon>Flavobacteriaceae</taxon>
        <taxon>Aequorivita</taxon>
    </lineage>
</organism>